<organism evidence="1 2">
    <name type="scientific">Zalaria obscura</name>
    <dbReference type="NCBI Taxonomy" id="2024903"/>
    <lineage>
        <taxon>Eukaryota</taxon>
        <taxon>Fungi</taxon>
        <taxon>Dikarya</taxon>
        <taxon>Ascomycota</taxon>
        <taxon>Pezizomycotina</taxon>
        <taxon>Dothideomycetes</taxon>
        <taxon>Dothideomycetidae</taxon>
        <taxon>Dothideales</taxon>
        <taxon>Zalariaceae</taxon>
        <taxon>Zalaria</taxon>
    </lineage>
</organism>
<reference evidence="1" key="1">
    <citation type="submission" date="2024-02" db="EMBL/GenBank/DDBJ databases">
        <title>Metagenome Assembled Genome of Zalaria obscura JY119.</title>
        <authorList>
            <person name="Vighnesh L."/>
            <person name="Jagadeeshwari U."/>
            <person name="Venkata Ramana C."/>
            <person name="Sasikala C."/>
        </authorList>
    </citation>
    <scope>NUCLEOTIDE SEQUENCE</scope>
    <source>
        <strain evidence="1">JY119</strain>
    </source>
</reference>
<accession>A0ACC3S5M7</accession>
<evidence type="ECO:0000313" key="1">
    <source>
        <dbReference type="EMBL" id="KAK8198545.1"/>
    </source>
</evidence>
<proteinExistence type="predicted"/>
<keyword evidence="2" id="KW-1185">Reference proteome</keyword>
<name>A0ACC3S5M7_9PEZI</name>
<gene>
    <name evidence="1" type="ORF">M8818_006412</name>
</gene>
<dbReference type="Proteomes" id="UP001320706">
    <property type="component" value="Unassembled WGS sequence"/>
</dbReference>
<dbReference type="EMBL" id="JAMKPW020000040">
    <property type="protein sequence ID" value="KAK8198545.1"/>
    <property type="molecule type" value="Genomic_DNA"/>
</dbReference>
<evidence type="ECO:0000313" key="2">
    <source>
        <dbReference type="Proteomes" id="UP001320706"/>
    </source>
</evidence>
<protein>
    <submittedName>
        <fullName evidence="1">Uncharacterized protein</fullName>
    </submittedName>
</protein>
<comment type="caution">
    <text evidence="1">The sequence shown here is derived from an EMBL/GenBank/DDBJ whole genome shotgun (WGS) entry which is preliminary data.</text>
</comment>
<sequence length="84" mass="9222">MRHEGDAWDLQTGDELEHNASMDRKERSNTLAKGPSCVCPLDSRQRIRLAAQVVFSSIALCLVVGSAAHTDGLGIDWKEWKGGE</sequence>